<dbReference type="PANTHER" id="PTHR43278:SF1">
    <property type="entry name" value="IRON-SULFUR FLAVOPROTEIN MJ1083"/>
    <property type="match status" value="1"/>
</dbReference>
<sequence length="188" mass="20823">MKIAILSGNPKKDGLCQSVINAAKQGACEGGAEVDEIRLCDFKLVRCQVCGDGWGPCRAENYCTYGSDGFDEIKMRLQSSEAMIMASPVYWGETTEVFKSFIDRLRRCEFNQTGVLRDKQVLLIATPGGTGNGLLSCFEQMDRFCRHTGAVIFDYIGVNRWNSDYKREAVKAASYAMAQGRINGDTVK</sequence>
<dbReference type="KEGG" id="fwa:DCMF_02495"/>
<evidence type="ECO:0000259" key="3">
    <source>
        <dbReference type="Pfam" id="PF03358"/>
    </source>
</evidence>
<accession>A0A3G1KNX6</accession>
<proteinExistence type="predicted"/>
<dbReference type="Proteomes" id="UP000323521">
    <property type="component" value="Chromosome"/>
</dbReference>
<dbReference type="PANTHER" id="PTHR43278">
    <property type="entry name" value="NAD(P)H-DEPENDENT FMN-CONTAINING OXIDOREDUCTASE YWQN-RELATED"/>
    <property type="match status" value="1"/>
</dbReference>
<dbReference type="InterPro" id="IPR005025">
    <property type="entry name" value="FMN_Rdtase-like_dom"/>
</dbReference>
<keyword evidence="2" id="KW-0288">FMN</keyword>
<dbReference type="InterPro" id="IPR029039">
    <property type="entry name" value="Flavoprotein-like_sf"/>
</dbReference>
<feature type="domain" description="NADPH-dependent FMN reductase-like" evidence="3">
    <location>
        <begin position="1"/>
        <end position="153"/>
    </location>
</feature>
<dbReference type="OrthoDB" id="9805976at2"/>
<dbReference type="AlphaFoldDB" id="A0A3G1KNX6"/>
<evidence type="ECO:0000256" key="2">
    <source>
        <dbReference type="ARBA" id="ARBA00022643"/>
    </source>
</evidence>
<dbReference type="EMBL" id="CP017634">
    <property type="protein sequence ID" value="ATW23815.1"/>
    <property type="molecule type" value="Genomic_DNA"/>
</dbReference>
<dbReference type="GO" id="GO:0016491">
    <property type="term" value="F:oxidoreductase activity"/>
    <property type="evidence" value="ECO:0007669"/>
    <property type="project" value="InterPro"/>
</dbReference>
<dbReference type="SUPFAM" id="SSF52218">
    <property type="entry name" value="Flavoproteins"/>
    <property type="match status" value="1"/>
</dbReference>
<gene>
    <name evidence="4" type="ORF">DCMF_02495</name>
</gene>
<keyword evidence="5" id="KW-1185">Reference proteome</keyword>
<evidence type="ECO:0000313" key="4">
    <source>
        <dbReference type="EMBL" id="ATW23815.1"/>
    </source>
</evidence>
<organism evidence="4 5">
    <name type="scientific">Formimonas warabiya</name>
    <dbReference type="NCBI Taxonomy" id="1761012"/>
    <lineage>
        <taxon>Bacteria</taxon>
        <taxon>Bacillati</taxon>
        <taxon>Bacillota</taxon>
        <taxon>Clostridia</taxon>
        <taxon>Eubacteriales</taxon>
        <taxon>Peptococcaceae</taxon>
        <taxon>Candidatus Formimonas</taxon>
    </lineage>
</organism>
<protein>
    <submittedName>
        <fullName evidence="4">Iron-sulfur protein</fullName>
    </submittedName>
</protein>
<dbReference type="InterPro" id="IPR051796">
    <property type="entry name" value="ISF_SsuE-like"/>
</dbReference>
<evidence type="ECO:0000256" key="1">
    <source>
        <dbReference type="ARBA" id="ARBA00022630"/>
    </source>
</evidence>
<dbReference type="Gene3D" id="3.40.50.360">
    <property type="match status" value="1"/>
</dbReference>
<evidence type="ECO:0000313" key="5">
    <source>
        <dbReference type="Proteomes" id="UP000323521"/>
    </source>
</evidence>
<dbReference type="Pfam" id="PF03358">
    <property type="entry name" value="FMN_red"/>
    <property type="match status" value="1"/>
</dbReference>
<dbReference type="RefSeq" id="WP_148132980.1">
    <property type="nucleotide sequence ID" value="NZ_CP017634.1"/>
</dbReference>
<reference evidence="4 5" key="1">
    <citation type="submission" date="2016-10" db="EMBL/GenBank/DDBJ databases">
        <title>Complete Genome Sequence of Peptococcaceae strain DCMF.</title>
        <authorList>
            <person name="Edwards R.J."/>
            <person name="Holland S.I."/>
            <person name="Deshpande N.P."/>
            <person name="Wong Y.K."/>
            <person name="Ertan H."/>
            <person name="Manefield M."/>
            <person name="Russell T.L."/>
            <person name="Lee M.J."/>
        </authorList>
    </citation>
    <scope>NUCLEOTIDE SEQUENCE [LARGE SCALE GENOMIC DNA]</scope>
    <source>
        <strain evidence="4 5">DCMF</strain>
    </source>
</reference>
<name>A0A3G1KNX6_FORW1</name>
<keyword evidence="1" id="KW-0285">Flavoprotein</keyword>